<keyword evidence="3" id="KW-1185">Reference proteome</keyword>
<sequence length="232" mass="25348">MSMAYPYPPSPPSKRRRPAQVQVPYTPPRPGQRPLVLPQKILQKPPKAFTPPTPWSPSSSSPTSPRISLDYAVPPLSAYSDYPFSPSSSRSSSPPGTPHSGRGSPTSSPTFTTSSFSPRDSLPYSPSGYLAFVQHDSPSRRGRPTGEYITPPEQPLLRPTTFWKNAYRTALGRPSDAPASQLVRSASFIIAGQELPEQITDDLAFLCYQPRPRARDAVVLPPEAVSAPRAFY</sequence>
<gene>
    <name evidence="2" type="ORF">CALVIDRAFT_563157</name>
</gene>
<organism evidence="2 3">
    <name type="scientific">Calocera viscosa (strain TUFC12733)</name>
    <dbReference type="NCBI Taxonomy" id="1330018"/>
    <lineage>
        <taxon>Eukaryota</taxon>
        <taxon>Fungi</taxon>
        <taxon>Dikarya</taxon>
        <taxon>Basidiomycota</taxon>
        <taxon>Agaricomycotina</taxon>
        <taxon>Dacrymycetes</taxon>
        <taxon>Dacrymycetales</taxon>
        <taxon>Dacrymycetaceae</taxon>
        <taxon>Calocera</taxon>
    </lineage>
</organism>
<evidence type="ECO:0000256" key="1">
    <source>
        <dbReference type="SAM" id="MobiDB-lite"/>
    </source>
</evidence>
<accession>A0A167N5R5</accession>
<dbReference type="AlphaFoldDB" id="A0A167N5R5"/>
<protein>
    <submittedName>
        <fullName evidence="2">Uncharacterized protein</fullName>
    </submittedName>
</protein>
<evidence type="ECO:0000313" key="3">
    <source>
        <dbReference type="Proteomes" id="UP000076738"/>
    </source>
</evidence>
<feature type="region of interest" description="Disordered" evidence="1">
    <location>
        <begin position="1"/>
        <end position="70"/>
    </location>
</feature>
<feature type="region of interest" description="Disordered" evidence="1">
    <location>
        <begin position="82"/>
        <end position="155"/>
    </location>
</feature>
<reference evidence="2 3" key="1">
    <citation type="journal article" date="2016" name="Mol. Biol. Evol.">
        <title>Comparative Genomics of Early-Diverging Mushroom-Forming Fungi Provides Insights into the Origins of Lignocellulose Decay Capabilities.</title>
        <authorList>
            <person name="Nagy L.G."/>
            <person name="Riley R."/>
            <person name="Tritt A."/>
            <person name="Adam C."/>
            <person name="Daum C."/>
            <person name="Floudas D."/>
            <person name="Sun H."/>
            <person name="Yadav J.S."/>
            <person name="Pangilinan J."/>
            <person name="Larsson K.H."/>
            <person name="Matsuura K."/>
            <person name="Barry K."/>
            <person name="Labutti K."/>
            <person name="Kuo R."/>
            <person name="Ohm R.A."/>
            <person name="Bhattacharya S.S."/>
            <person name="Shirouzu T."/>
            <person name="Yoshinaga Y."/>
            <person name="Martin F.M."/>
            <person name="Grigoriev I.V."/>
            <person name="Hibbett D.S."/>
        </authorList>
    </citation>
    <scope>NUCLEOTIDE SEQUENCE [LARGE SCALE GENOMIC DNA]</scope>
    <source>
        <strain evidence="2 3">TUFC12733</strain>
    </source>
</reference>
<evidence type="ECO:0000313" key="2">
    <source>
        <dbReference type="EMBL" id="KZO97374.1"/>
    </source>
</evidence>
<dbReference type="OrthoDB" id="3269515at2759"/>
<feature type="compositionally biased region" description="Pro residues" evidence="1">
    <location>
        <begin position="1"/>
        <end position="12"/>
    </location>
</feature>
<feature type="compositionally biased region" description="Low complexity" evidence="1">
    <location>
        <begin position="83"/>
        <end position="119"/>
    </location>
</feature>
<proteinExistence type="predicted"/>
<feature type="compositionally biased region" description="Low complexity" evidence="1">
    <location>
        <begin position="56"/>
        <end position="65"/>
    </location>
</feature>
<dbReference type="EMBL" id="KV417280">
    <property type="protein sequence ID" value="KZO97374.1"/>
    <property type="molecule type" value="Genomic_DNA"/>
</dbReference>
<dbReference type="Proteomes" id="UP000076738">
    <property type="component" value="Unassembled WGS sequence"/>
</dbReference>
<name>A0A167N5R5_CALVF</name>